<evidence type="ECO:0000313" key="3">
    <source>
        <dbReference type="Proteomes" id="UP000016160"/>
    </source>
</evidence>
<dbReference type="RefSeq" id="WP_148304642.1">
    <property type="nucleotide sequence ID" value="NZ_HG315671.1"/>
</dbReference>
<dbReference type="OrthoDB" id="9759709at2"/>
<gene>
    <name evidence="2" type="ORF">BN863_34470</name>
</gene>
<dbReference type="EMBL" id="HG315671">
    <property type="protein sequence ID" value="CDF81159.1"/>
    <property type="molecule type" value="Genomic_DNA"/>
</dbReference>
<dbReference type="PATRIC" id="fig|1347342.6.peg.3476"/>
<evidence type="ECO:0000256" key="1">
    <source>
        <dbReference type="SAM" id="SignalP"/>
    </source>
</evidence>
<keyword evidence="3" id="KW-1185">Reference proteome</keyword>
<sequence>MKSIIFSFVFMLAATVSLAHAENNKNDFVNKKSNFEINQIELIPGRCELSINVYNNRGEVIDVIERSWESQDAISCSLEAQAMVDAMNAGQ</sequence>
<dbReference type="Proteomes" id="UP000016160">
    <property type="component" value="Chromosome"/>
</dbReference>
<protein>
    <recommendedName>
        <fullName evidence="4">TonB C-terminal domain-containing protein</fullName>
    </recommendedName>
</protein>
<dbReference type="AlphaFoldDB" id="T2KSC1"/>
<accession>T2KSC1</accession>
<organism evidence="2 3">
    <name type="scientific">Formosa agariphila (strain DSM 15362 / KCTC 12365 / LMG 23005 / KMM 3901 / M-2Alg 35-1)</name>
    <dbReference type="NCBI Taxonomy" id="1347342"/>
    <lineage>
        <taxon>Bacteria</taxon>
        <taxon>Pseudomonadati</taxon>
        <taxon>Bacteroidota</taxon>
        <taxon>Flavobacteriia</taxon>
        <taxon>Flavobacteriales</taxon>
        <taxon>Flavobacteriaceae</taxon>
        <taxon>Formosa</taxon>
    </lineage>
</organism>
<feature type="signal peptide" evidence="1">
    <location>
        <begin position="1"/>
        <end position="21"/>
    </location>
</feature>
<reference evidence="2 3" key="1">
    <citation type="journal article" date="2013" name="Appl. Environ. Microbiol.">
        <title>The genome of the alga-associated marine flavobacterium Formosa agariphila KMM 3901T reveals a broad potential for degradation of algal polysaccharides.</title>
        <authorList>
            <person name="Mann A.J."/>
            <person name="Hahnke R.L."/>
            <person name="Huang S."/>
            <person name="Werner J."/>
            <person name="Xing P."/>
            <person name="Barbeyron T."/>
            <person name="Huettel B."/>
            <person name="Stueber K."/>
            <person name="Reinhardt R."/>
            <person name="Harder J."/>
            <person name="Gloeckner F.O."/>
            <person name="Amann R.I."/>
            <person name="Teeling H."/>
        </authorList>
    </citation>
    <scope>NUCLEOTIDE SEQUENCE [LARGE SCALE GENOMIC DNA]</scope>
    <source>
        <strain evidence="3">DSM 15362 / KCTC 12365 / LMG 23005 / KMM 3901</strain>
    </source>
</reference>
<evidence type="ECO:0000313" key="2">
    <source>
        <dbReference type="EMBL" id="CDF81159.1"/>
    </source>
</evidence>
<keyword evidence="1" id="KW-0732">Signal</keyword>
<evidence type="ECO:0008006" key="4">
    <source>
        <dbReference type="Google" id="ProtNLM"/>
    </source>
</evidence>
<name>T2KSC1_FORAG</name>
<dbReference type="HOGENOM" id="CLU_2422619_0_0_10"/>
<feature type="chain" id="PRO_5004591232" description="TonB C-terminal domain-containing protein" evidence="1">
    <location>
        <begin position="22"/>
        <end position="91"/>
    </location>
</feature>
<proteinExistence type="predicted"/>